<name>A0AAE0FG10_9CHLO</name>
<dbReference type="Proteomes" id="UP001190700">
    <property type="component" value="Unassembled WGS sequence"/>
</dbReference>
<protein>
    <submittedName>
        <fullName evidence="2">Uncharacterized protein</fullName>
    </submittedName>
</protein>
<reference evidence="2 3" key="1">
    <citation type="journal article" date="2015" name="Genome Biol. Evol.">
        <title>Comparative Genomics of a Bacterivorous Green Alga Reveals Evolutionary Causalities and Consequences of Phago-Mixotrophic Mode of Nutrition.</title>
        <authorList>
            <person name="Burns J.A."/>
            <person name="Paasch A."/>
            <person name="Narechania A."/>
            <person name="Kim E."/>
        </authorList>
    </citation>
    <scope>NUCLEOTIDE SEQUENCE [LARGE SCALE GENOMIC DNA]</scope>
    <source>
        <strain evidence="2 3">PLY_AMNH</strain>
    </source>
</reference>
<evidence type="ECO:0000313" key="2">
    <source>
        <dbReference type="EMBL" id="KAK3258987.1"/>
    </source>
</evidence>
<feature type="region of interest" description="Disordered" evidence="1">
    <location>
        <begin position="1"/>
        <end position="41"/>
    </location>
</feature>
<keyword evidence="3" id="KW-1185">Reference proteome</keyword>
<accession>A0AAE0FG10</accession>
<evidence type="ECO:0000313" key="3">
    <source>
        <dbReference type="Proteomes" id="UP001190700"/>
    </source>
</evidence>
<gene>
    <name evidence="2" type="ORF">CYMTET_31995</name>
</gene>
<feature type="compositionally biased region" description="Polar residues" evidence="1">
    <location>
        <begin position="1"/>
        <end position="13"/>
    </location>
</feature>
<dbReference type="EMBL" id="LGRX02019097">
    <property type="protein sequence ID" value="KAK3258987.1"/>
    <property type="molecule type" value="Genomic_DNA"/>
</dbReference>
<feature type="compositionally biased region" description="Basic and acidic residues" evidence="1">
    <location>
        <begin position="92"/>
        <end position="103"/>
    </location>
</feature>
<organism evidence="2 3">
    <name type="scientific">Cymbomonas tetramitiformis</name>
    <dbReference type="NCBI Taxonomy" id="36881"/>
    <lineage>
        <taxon>Eukaryota</taxon>
        <taxon>Viridiplantae</taxon>
        <taxon>Chlorophyta</taxon>
        <taxon>Pyramimonadophyceae</taxon>
        <taxon>Pyramimonadales</taxon>
        <taxon>Pyramimonadaceae</taxon>
        <taxon>Cymbomonas</taxon>
    </lineage>
</organism>
<dbReference type="AlphaFoldDB" id="A0AAE0FG10"/>
<feature type="region of interest" description="Disordered" evidence="1">
    <location>
        <begin position="53"/>
        <end position="111"/>
    </location>
</feature>
<comment type="caution">
    <text evidence="2">The sequence shown here is derived from an EMBL/GenBank/DDBJ whole genome shotgun (WGS) entry which is preliminary data.</text>
</comment>
<sequence>MITVQSEALSSTRGAFIIGEPTGKGSKVTYKAPSPGQPEKAATAAGLNMTMATPKRHLPTPFSETASQPDHAGAASARAATYVRTPSSTVLREMEDASERDRSATLATPLC</sequence>
<evidence type="ECO:0000256" key="1">
    <source>
        <dbReference type="SAM" id="MobiDB-lite"/>
    </source>
</evidence>
<proteinExistence type="predicted"/>